<dbReference type="RefSeq" id="WP_120180614.1">
    <property type="nucleotide sequence ID" value="NZ_MBTA01000003.1"/>
</dbReference>
<feature type="chain" id="PRO_5019345322" evidence="1">
    <location>
        <begin position="21"/>
        <end position="258"/>
    </location>
</feature>
<keyword evidence="1" id="KW-0732">Signal</keyword>
<comment type="caution">
    <text evidence="2">The sequence shown here is derived from an EMBL/GenBank/DDBJ whole genome shotgun (WGS) entry which is preliminary data.</text>
</comment>
<protein>
    <submittedName>
        <fullName evidence="2">ATP-dependent exodnase (Exonuclease V) alpha subunit-helicase superfamily I member</fullName>
    </submittedName>
</protein>
<dbReference type="OrthoDB" id="9808473at2"/>
<proteinExistence type="predicted"/>
<dbReference type="Pfam" id="PF11306">
    <property type="entry name" value="DUF3108"/>
    <property type="match status" value="1"/>
</dbReference>
<keyword evidence="3" id="KW-1185">Reference proteome</keyword>
<dbReference type="InterPro" id="IPR021457">
    <property type="entry name" value="DUF3108"/>
</dbReference>
<dbReference type="EMBL" id="MBTA01000003">
    <property type="protein sequence ID" value="RKD18969.1"/>
    <property type="molecule type" value="Genomic_DNA"/>
</dbReference>
<evidence type="ECO:0000313" key="3">
    <source>
        <dbReference type="Proteomes" id="UP000283433"/>
    </source>
</evidence>
<dbReference type="GO" id="GO:0004527">
    <property type="term" value="F:exonuclease activity"/>
    <property type="evidence" value="ECO:0007669"/>
    <property type="project" value="UniProtKB-KW"/>
</dbReference>
<keyword evidence="2" id="KW-0378">Hydrolase</keyword>
<name>A0A419S9R4_9SPHI</name>
<accession>A0A419S9R4</accession>
<organism evidence="2 3">
    <name type="scientific">Pelobium manganitolerans</name>
    <dbReference type="NCBI Taxonomy" id="1842495"/>
    <lineage>
        <taxon>Bacteria</taxon>
        <taxon>Pseudomonadati</taxon>
        <taxon>Bacteroidota</taxon>
        <taxon>Sphingobacteriia</taxon>
        <taxon>Sphingobacteriales</taxon>
        <taxon>Sphingobacteriaceae</taxon>
        <taxon>Pelobium</taxon>
    </lineage>
</organism>
<keyword evidence="2" id="KW-0067">ATP-binding</keyword>
<gene>
    <name evidence="2" type="ORF">BCY91_13910</name>
</gene>
<evidence type="ECO:0000256" key="1">
    <source>
        <dbReference type="SAM" id="SignalP"/>
    </source>
</evidence>
<dbReference type="PROSITE" id="PS51257">
    <property type="entry name" value="PROKAR_LIPOPROTEIN"/>
    <property type="match status" value="1"/>
</dbReference>
<reference evidence="2 3" key="1">
    <citation type="submission" date="2016-07" db="EMBL/GenBank/DDBJ databases">
        <title>Genome of Pelobium manganitolerans.</title>
        <authorList>
            <person name="Wu S."/>
            <person name="Wang G."/>
        </authorList>
    </citation>
    <scope>NUCLEOTIDE SEQUENCE [LARGE SCALE GENOMIC DNA]</scope>
    <source>
        <strain evidence="2 3">YS-25</strain>
    </source>
</reference>
<keyword evidence="2" id="KW-0347">Helicase</keyword>
<keyword evidence="2" id="KW-0547">Nucleotide-binding</keyword>
<feature type="signal peptide" evidence="1">
    <location>
        <begin position="1"/>
        <end position="20"/>
    </location>
</feature>
<dbReference type="AlphaFoldDB" id="A0A419S9R4"/>
<dbReference type="Proteomes" id="UP000283433">
    <property type="component" value="Unassembled WGS sequence"/>
</dbReference>
<keyword evidence="2" id="KW-0540">Nuclease</keyword>
<evidence type="ECO:0000313" key="2">
    <source>
        <dbReference type="EMBL" id="RKD18969.1"/>
    </source>
</evidence>
<dbReference type="GO" id="GO:0004386">
    <property type="term" value="F:helicase activity"/>
    <property type="evidence" value="ECO:0007669"/>
    <property type="project" value="UniProtKB-KW"/>
</dbReference>
<keyword evidence="2" id="KW-0269">Exonuclease</keyword>
<sequence length="258" mass="29639">MKKYTLLLIVSMLSCANLFAQGLDYMNKSAFKAGETLTYKLKYGFLTAAEAKLQVLATDIKFDGKPTYHLMAQGSTSGSFDIFYKVRNRYDSYIDQDNYSPFLYTENIRENKYRRNDKARFYQSERKIVAKKGTFKSPVSQTFDLVSAYYFTRNLDLSGIKVGDKITIHYFLDDEVTPLTIEYFGKETIKTELGRIRCLKFSPSIRPGRVFRKDSRIFLWISDDANRIPVKAQAEVIVGSINMEITSAKGLIKPLETN</sequence>